<evidence type="ECO:0000313" key="2">
    <source>
        <dbReference type="Proteomes" id="UP001165121"/>
    </source>
</evidence>
<gene>
    <name evidence="1" type="ORF">Pfra01_002116600</name>
</gene>
<organism evidence="1 2">
    <name type="scientific">Phytophthora fragariaefolia</name>
    <dbReference type="NCBI Taxonomy" id="1490495"/>
    <lineage>
        <taxon>Eukaryota</taxon>
        <taxon>Sar</taxon>
        <taxon>Stramenopiles</taxon>
        <taxon>Oomycota</taxon>
        <taxon>Peronosporomycetes</taxon>
        <taxon>Peronosporales</taxon>
        <taxon>Peronosporaceae</taxon>
        <taxon>Phytophthora</taxon>
    </lineage>
</organism>
<sequence>MKNIRKEQDRWRCFVLELDILDIWPEVRISPFGVVDKGNTDPLVNGQAIHDLSFPDGASINDATDTASLCQLMFQPCDAIAREIMCQQDLHPDTDVLLQAGDRHVGTHSRSAYLFGGRLEAANALVIDTSAAFGWSGSPASYDVGGGAIAYLHDRSVNVARGAGTFNYVWVDDHINVAADIGSNCADVEQSLRLAMTTALGHGAINEDKST</sequence>
<dbReference type="OrthoDB" id="124223at2759"/>
<dbReference type="Proteomes" id="UP001165121">
    <property type="component" value="Unassembled WGS sequence"/>
</dbReference>
<name>A0A9W7D1A5_9STRA</name>
<reference evidence="1" key="1">
    <citation type="submission" date="2023-04" db="EMBL/GenBank/DDBJ databases">
        <title>Phytophthora fragariaefolia NBRC 109709.</title>
        <authorList>
            <person name="Ichikawa N."/>
            <person name="Sato H."/>
            <person name="Tonouchi N."/>
        </authorList>
    </citation>
    <scope>NUCLEOTIDE SEQUENCE</scope>
    <source>
        <strain evidence="1">NBRC 109709</strain>
    </source>
</reference>
<evidence type="ECO:0000313" key="1">
    <source>
        <dbReference type="EMBL" id="GMF51929.1"/>
    </source>
</evidence>
<keyword evidence="2" id="KW-1185">Reference proteome</keyword>
<protein>
    <submittedName>
        <fullName evidence="1">Unnamed protein product</fullName>
    </submittedName>
</protein>
<accession>A0A9W7D1A5</accession>
<dbReference type="AlphaFoldDB" id="A0A9W7D1A5"/>
<dbReference type="EMBL" id="BSXT01002976">
    <property type="protein sequence ID" value="GMF51929.1"/>
    <property type="molecule type" value="Genomic_DNA"/>
</dbReference>
<comment type="caution">
    <text evidence="1">The sequence shown here is derived from an EMBL/GenBank/DDBJ whole genome shotgun (WGS) entry which is preliminary data.</text>
</comment>
<proteinExistence type="predicted"/>